<evidence type="ECO:0000313" key="2">
    <source>
        <dbReference type="Proteomes" id="UP000231019"/>
    </source>
</evidence>
<reference evidence="1 2" key="1">
    <citation type="submission" date="2017-09" db="EMBL/GenBank/DDBJ databases">
        <title>Depth-based differentiation of microbial function through sediment-hosted aquifers and enrichment of novel symbionts in the deep terrestrial subsurface.</title>
        <authorList>
            <person name="Probst A.J."/>
            <person name="Ladd B."/>
            <person name="Jarett J.K."/>
            <person name="Geller-Mcgrath D.E."/>
            <person name="Sieber C.M."/>
            <person name="Emerson J.B."/>
            <person name="Anantharaman K."/>
            <person name="Thomas B.C."/>
            <person name="Malmstrom R."/>
            <person name="Stieglmeier M."/>
            <person name="Klingl A."/>
            <person name="Woyke T."/>
            <person name="Ryan C.M."/>
            <person name="Banfield J.F."/>
        </authorList>
    </citation>
    <scope>NUCLEOTIDE SEQUENCE [LARGE SCALE GENOMIC DNA]</scope>
    <source>
        <strain evidence="1">CG17_big_fil_post_rev_8_21_14_2_50_48_46</strain>
    </source>
</reference>
<dbReference type="EMBL" id="PFFQ01000031">
    <property type="protein sequence ID" value="PIW17047.1"/>
    <property type="molecule type" value="Genomic_DNA"/>
</dbReference>
<dbReference type="AlphaFoldDB" id="A0A2M7G527"/>
<dbReference type="Proteomes" id="UP000231019">
    <property type="component" value="Unassembled WGS sequence"/>
</dbReference>
<evidence type="ECO:0008006" key="3">
    <source>
        <dbReference type="Google" id="ProtNLM"/>
    </source>
</evidence>
<dbReference type="Pfam" id="PF01042">
    <property type="entry name" value="Ribonuc_L-PSP"/>
    <property type="match status" value="1"/>
</dbReference>
<gene>
    <name evidence="1" type="ORF">COW36_10425</name>
</gene>
<dbReference type="SUPFAM" id="SSF55298">
    <property type="entry name" value="YjgF-like"/>
    <property type="match status" value="1"/>
</dbReference>
<name>A0A2M7G527_9BACT</name>
<dbReference type="CDD" id="cd06154">
    <property type="entry name" value="YjgF_YER057c_UK114_like_6"/>
    <property type="match status" value="1"/>
</dbReference>
<dbReference type="PANTHER" id="PTHR43857:SF1">
    <property type="entry name" value="YJGH FAMILY PROTEIN"/>
    <property type="match status" value="1"/>
</dbReference>
<accession>A0A2M7G527</accession>
<dbReference type="InterPro" id="IPR006175">
    <property type="entry name" value="YjgF/YER057c/UK114"/>
</dbReference>
<dbReference type="Gene3D" id="3.30.1330.40">
    <property type="entry name" value="RutC-like"/>
    <property type="match status" value="1"/>
</dbReference>
<comment type="caution">
    <text evidence="1">The sequence shown here is derived from an EMBL/GenBank/DDBJ whole genome shotgun (WGS) entry which is preliminary data.</text>
</comment>
<organism evidence="1 2">
    <name type="scientific">bacterium (Candidatus Blackallbacteria) CG17_big_fil_post_rev_8_21_14_2_50_48_46</name>
    <dbReference type="NCBI Taxonomy" id="2014261"/>
    <lineage>
        <taxon>Bacteria</taxon>
        <taxon>Candidatus Blackallbacteria</taxon>
    </lineage>
</organism>
<dbReference type="PANTHER" id="PTHR43857">
    <property type="entry name" value="BLR7761 PROTEIN"/>
    <property type="match status" value="1"/>
</dbReference>
<protein>
    <recommendedName>
        <fullName evidence="3">RidA family protein</fullName>
    </recommendedName>
</protein>
<evidence type="ECO:0000313" key="1">
    <source>
        <dbReference type="EMBL" id="PIW17047.1"/>
    </source>
</evidence>
<sequence length="127" mass="13914">MQRISSGSVFESEIGYSRAVIVGDLIFVSGTTGYDYATHSIAADPLEQAEQAFQNIEKTLAQAGACFADILSVRYIFTDRQDFERCKPVLKKYLGEVKPAATLLIAGLLDPQMKLEIEVIARKSPPA</sequence>
<dbReference type="InterPro" id="IPR035959">
    <property type="entry name" value="RutC-like_sf"/>
</dbReference>
<proteinExistence type="predicted"/>